<proteinExistence type="predicted"/>
<accession>A0A511B262</accession>
<feature type="chain" id="PRO_5021904205" evidence="2">
    <location>
        <begin position="29"/>
        <end position="150"/>
    </location>
</feature>
<evidence type="ECO:0000256" key="2">
    <source>
        <dbReference type="SAM" id="SignalP"/>
    </source>
</evidence>
<evidence type="ECO:0000313" key="3">
    <source>
        <dbReference type="EMBL" id="GEK94536.1"/>
    </source>
</evidence>
<dbReference type="Proteomes" id="UP000321230">
    <property type="component" value="Unassembled WGS sequence"/>
</dbReference>
<protein>
    <submittedName>
        <fullName evidence="3">Uncharacterized protein</fullName>
    </submittedName>
</protein>
<organism evidence="3 4">
    <name type="scientific">Gluconobacter wancherniae NBRC 103581</name>
    <dbReference type="NCBI Taxonomy" id="656744"/>
    <lineage>
        <taxon>Bacteria</taxon>
        <taxon>Pseudomonadati</taxon>
        <taxon>Pseudomonadota</taxon>
        <taxon>Alphaproteobacteria</taxon>
        <taxon>Acetobacterales</taxon>
        <taxon>Acetobacteraceae</taxon>
        <taxon>Gluconobacter</taxon>
    </lineage>
</organism>
<evidence type="ECO:0000313" key="4">
    <source>
        <dbReference type="Proteomes" id="UP000321230"/>
    </source>
</evidence>
<gene>
    <name evidence="3" type="ORF">GWA01_23060</name>
</gene>
<comment type="caution">
    <text evidence="3">The sequence shown here is derived from an EMBL/GenBank/DDBJ whole genome shotgun (WGS) entry which is preliminary data.</text>
</comment>
<keyword evidence="1" id="KW-0175">Coiled coil</keyword>
<dbReference type="EMBL" id="BJUZ01000003">
    <property type="protein sequence ID" value="GEK94536.1"/>
    <property type="molecule type" value="Genomic_DNA"/>
</dbReference>
<dbReference type="AlphaFoldDB" id="A0A511B262"/>
<dbReference type="RefSeq" id="WP_228118600.1">
    <property type="nucleotide sequence ID" value="NZ_BARC01000002.1"/>
</dbReference>
<feature type="signal peptide" evidence="2">
    <location>
        <begin position="1"/>
        <end position="28"/>
    </location>
</feature>
<evidence type="ECO:0000256" key="1">
    <source>
        <dbReference type="SAM" id="Coils"/>
    </source>
</evidence>
<reference evidence="3 4" key="1">
    <citation type="submission" date="2019-07" db="EMBL/GenBank/DDBJ databases">
        <title>Whole genome shotgun sequence of Gluconobacter wancherniae NBRC 103581.</title>
        <authorList>
            <person name="Hosoyama A."/>
            <person name="Uohara A."/>
            <person name="Ohji S."/>
            <person name="Ichikawa N."/>
        </authorList>
    </citation>
    <scope>NUCLEOTIDE SEQUENCE [LARGE SCALE GENOMIC DNA]</scope>
    <source>
        <strain evidence="3 4">NBRC 103581</strain>
    </source>
</reference>
<sequence length="150" mass="16482">MINRSTFRSVLSAGLMVSALVVAPNVHAADTTGTTCQKSTGSDAVSRLAQREDCLNSRVQKYKQNAQLDQQAREKKIADLKNKYTNAPANERAKLASRIQNEQSKLTSARDTQVKRLQNLQNQPAQQQERVNALGKKARSDVGNFLNGGL</sequence>
<name>A0A511B262_9PROT</name>
<feature type="coiled-coil region" evidence="1">
    <location>
        <begin position="45"/>
        <end position="83"/>
    </location>
</feature>
<keyword evidence="4" id="KW-1185">Reference proteome</keyword>
<keyword evidence="2" id="KW-0732">Signal</keyword>